<dbReference type="OrthoDB" id="5602891at2"/>
<protein>
    <submittedName>
        <fullName evidence="1">Putative pdpD</fullName>
    </submittedName>
</protein>
<proteinExistence type="predicted"/>
<organism evidence="1 2">
    <name type="scientific">Francisella frigiditurris</name>
    <dbReference type="NCBI Taxonomy" id="1542390"/>
    <lineage>
        <taxon>Bacteria</taxon>
        <taxon>Pseudomonadati</taxon>
        <taxon>Pseudomonadota</taxon>
        <taxon>Gammaproteobacteria</taxon>
        <taxon>Thiotrichales</taxon>
        <taxon>Francisellaceae</taxon>
        <taxon>Francisella</taxon>
    </lineage>
</organism>
<dbReference type="STRING" id="1542390.KX01_849"/>
<name>A0A1J0KVZ4_9GAMM</name>
<accession>A0A1J0KVZ4</accession>
<evidence type="ECO:0000313" key="1">
    <source>
        <dbReference type="EMBL" id="APC97842.1"/>
    </source>
</evidence>
<gene>
    <name evidence="1" type="ORF">KX01_849</name>
</gene>
<keyword evidence="2" id="KW-1185">Reference proteome</keyword>
<dbReference type="EMBL" id="CP009654">
    <property type="protein sequence ID" value="APC97842.1"/>
    <property type="molecule type" value="Genomic_DNA"/>
</dbReference>
<evidence type="ECO:0000313" key="2">
    <source>
        <dbReference type="Proteomes" id="UP000182521"/>
    </source>
</evidence>
<dbReference type="RefSeq" id="WP_071663790.1">
    <property type="nucleotide sequence ID" value="NZ_CP009654.1"/>
</dbReference>
<reference evidence="2" key="1">
    <citation type="submission" date="2014-10" db="EMBL/GenBank/DDBJ databases">
        <authorList>
            <person name="Kuske C.R."/>
            <person name="Challacombe J.F."/>
            <person name="Daligault H.E."/>
            <person name="Davenport K.W."/>
            <person name="Johnson S.L."/>
            <person name="Siddaramappa S."/>
            <person name="Petersen J.M."/>
        </authorList>
    </citation>
    <scope>NUCLEOTIDE SEQUENCE [LARGE SCALE GENOMIC DNA]</scope>
    <source>
        <strain evidence="2">CA97-1460</strain>
    </source>
</reference>
<dbReference type="KEGG" id="frc:KX01_849"/>
<dbReference type="AlphaFoldDB" id="A0A1J0KVZ4"/>
<sequence length="1249" mass="140393">MGQDIDDLLYDTDDLKKEKVDGGFFDFIKAWFYNDVERHMFFEDEIIIAQKLKTIDVMANTYSIERKRYFDKFLKDSHKQRSILTRIKDRDFAFYKDPSRVKLWSSITDTEVYNFFIKSSVNQMLGGGNIAQLTSLPKFKFNAKITASANTENASVSAKLLAAGEKSFLGSSCINIWSNLPLYDAGSKNVTAFIPLYLRMSGKASSALFSYDVDVGAKLDKLNFLDSKSLELLDNFRGNVNLKIVTAKGSREAKSFLYTPKFKEDYKLLNELGFVLNTPDGSYRYLVPMTSDGLDLIREYTYPEIEQIYFGRSALSGYSKSNYKKHSLGIDKNGEGLMTLSPSSRDYENPLIQIKTSTNTASFDLLSGEIKGKILAENLIGFSDAKGAVNKFRNQVDSIVKKNVGDSFKSPFKIPNLSEFSDMEIKARFGLYSKQSASKLRTMRICIPMTKKMLDDSRTTFSRDIGSGMGYSMAKRDELKGAIKYKSGLLERTAQKAFTGENINFKDDVSSTFTDLTKDYVDFGKYAKGKAGSMMENVANAAQKDFELTKSSGTSAFGGAQNILSGLYDKNSVFDSVVNALNETYKLKGIGSNLTNVDSNDILNLLSQNSSLASLGGTTEGDLNELRSKLKDVISSTSSLKKKASEAVLSTSREQYNPSFDKIEKYSNPDSFYVQDTLINYSQTLKKEDFNNQISATQIVEFGSDGDLPILFQLCKMMTDESAKNNAREFLNQEENAGKAKAIIENLENTLTVISPESNISYTSINILCNKAGGEMLVENKNASSVSLGSTVSLAGFNRMYAFDSRVSRIGVSPLEELAKFSKQKNKYKITFEEYFTKLSIQQYIEIMGVENEEDFIKSFIAPIMECQKKLLDNLVLLNKEAKWESSSSVKKLFSSGSSFNFTGWLKERLPGFDYELSQEYAYFTGLVINFTMEDDSSASETVTKLSKIIKSVDNLIRGFYRLLRRMAKDRNGRVGSHDVSESHLNMVKLILRSLVDPYAKLVSKIDDNPELLSALVNMLNFMDSFVEVQRLCSSICIPSDIFFTLVNDNKDLLKDICYTVEKSGVTGIVFESTFDYSLDIVNMSEQQMRLQIKTSQIRDSNGKVSEISSIEREANTEKVLQNIYNNTISLNEQDLDRLFKGFRILKQENSTNTDKTGFNIGLAYDPISNDVSVDINKDEENLYSYSNLSKDDYIKKINNIVEAKVALNLGFEHEEIRSSQGFSILATIPAKSIDIDGLNKKYRPMIWV</sequence>
<dbReference type="Proteomes" id="UP000182521">
    <property type="component" value="Chromosome"/>
</dbReference>